<evidence type="ECO:0000256" key="1">
    <source>
        <dbReference type="ARBA" id="ARBA00007462"/>
    </source>
</evidence>
<comment type="similarity">
    <text evidence="1">Belongs to the RRP15 family.</text>
</comment>
<feature type="region of interest" description="Disordered" evidence="2">
    <location>
        <begin position="229"/>
        <end position="252"/>
    </location>
</feature>
<evidence type="ECO:0008006" key="5">
    <source>
        <dbReference type="Google" id="ProtNLM"/>
    </source>
</evidence>
<dbReference type="Pfam" id="PF07890">
    <property type="entry name" value="Rrp15p"/>
    <property type="match status" value="1"/>
</dbReference>
<gene>
    <name evidence="3" type="ORF">CspeluHIS016_0800170</name>
</gene>
<dbReference type="AlphaFoldDB" id="A0AAD3TYW0"/>
<reference evidence="3" key="1">
    <citation type="journal article" date="2023" name="BMC Genomics">
        <title>Chromosome-level genome assemblies of Cutaneotrichosporon spp. (Trichosporonales, Basidiomycota) reveal imbalanced evolution between nucleotide sequences and chromosome synteny.</title>
        <authorList>
            <person name="Kobayashi Y."/>
            <person name="Kayamori A."/>
            <person name="Aoki K."/>
            <person name="Shiwa Y."/>
            <person name="Matsutani M."/>
            <person name="Fujita N."/>
            <person name="Sugita T."/>
            <person name="Iwasaki W."/>
            <person name="Tanaka N."/>
            <person name="Takashima M."/>
        </authorList>
    </citation>
    <scope>NUCLEOTIDE SEQUENCE</scope>
    <source>
        <strain evidence="3">HIS016</strain>
    </source>
</reference>
<dbReference type="GO" id="GO:0000460">
    <property type="term" value="P:maturation of 5.8S rRNA"/>
    <property type="evidence" value="ECO:0007669"/>
    <property type="project" value="TreeGrafter"/>
</dbReference>
<dbReference type="EMBL" id="BTCM01000008">
    <property type="protein sequence ID" value="GMK59411.1"/>
    <property type="molecule type" value="Genomic_DNA"/>
</dbReference>
<evidence type="ECO:0000313" key="3">
    <source>
        <dbReference type="EMBL" id="GMK59411.1"/>
    </source>
</evidence>
<organism evidence="3 4">
    <name type="scientific">Cutaneotrichosporon spelunceum</name>
    <dbReference type="NCBI Taxonomy" id="1672016"/>
    <lineage>
        <taxon>Eukaryota</taxon>
        <taxon>Fungi</taxon>
        <taxon>Dikarya</taxon>
        <taxon>Basidiomycota</taxon>
        <taxon>Agaricomycotina</taxon>
        <taxon>Tremellomycetes</taxon>
        <taxon>Trichosporonales</taxon>
        <taxon>Trichosporonaceae</taxon>
        <taxon>Cutaneotrichosporon</taxon>
    </lineage>
</organism>
<keyword evidence="4" id="KW-1185">Reference proteome</keyword>
<reference evidence="3" key="2">
    <citation type="submission" date="2023-06" db="EMBL/GenBank/DDBJ databases">
        <authorList>
            <person name="Kobayashi Y."/>
            <person name="Kayamori A."/>
            <person name="Aoki K."/>
            <person name="Shiwa Y."/>
            <person name="Fujita N."/>
            <person name="Sugita T."/>
            <person name="Iwasaki W."/>
            <person name="Tanaka N."/>
            <person name="Takashima M."/>
        </authorList>
    </citation>
    <scope>NUCLEOTIDE SEQUENCE</scope>
    <source>
        <strain evidence="3">HIS016</strain>
    </source>
</reference>
<feature type="compositionally biased region" description="Basic and acidic residues" evidence="2">
    <location>
        <begin position="236"/>
        <end position="247"/>
    </location>
</feature>
<feature type="compositionally biased region" description="Low complexity" evidence="2">
    <location>
        <begin position="12"/>
        <end position="25"/>
    </location>
</feature>
<proteinExistence type="inferred from homology"/>
<dbReference type="PANTHER" id="PTHR13245">
    <property type="entry name" value="RRP15-LIKE PROTEIN"/>
    <property type="match status" value="1"/>
</dbReference>
<sequence length="270" mass="28920">MALKGILKNSEAGPSKANPKAAKASLRARVAKEDAPAPKPKGKTKGKGVRVEEPVPDADDSDDNDFGDDDEPDTDEEIERAHAPKKAPKKKRVTTASDFGAALTGLLSESARPKKRGAPELEPEAEERKRKKTTAPILALSAKPLPPSVAEGRLERRAARALKAEQEARLDRARVRDVLEGWVPAGGAVGSQEFERGLRKTAQRGVIKLFNAILVASKNAEAHATTLAQKAGVKPEAAKSRKEKDNILGRGGQETLTKEGFLDLVRRGGK</sequence>
<feature type="region of interest" description="Disordered" evidence="2">
    <location>
        <begin position="1"/>
        <end position="144"/>
    </location>
</feature>
<accession>A0AAD3TYW0</accession>
<comment type="caution">
    <text evidence="3">The sequence shown here is derived from an EMBL/GenBank/DDBJ whole genome shotgun (WGS) entry which is preliminary data.</text>
</comment>
<protein>
    <recommendedName>
        <fullName evidence="5">Rrp15p-domain-containing protein</fullName>
    </recommendedName>
</protein>
<dbReference type="GO" id="GO:0000470">
    <property type="term" value="P:maturation of LSU-rRNA"/>
    <property type="evidence" value="ECO:0007669"/>
    <property type="project" value="TreeGrafter"/>
</dbReference>
<dbReference type="InterPro" id="IPR012459">
    <property type="entry name" value="Rrp15"/>
</dbReference>
<name>A0AAD3TYW0_9TREE</name>
<dbReference type="Proteomes" id="UP001222932">
    <property type="component" value="Unassembled WGS sequence"/>
</dbReference>
<evidence type="ECO:0000256" key="2">
    <source>
        <dbReference type="SAM" id="MobiDB-lite"/>
    </source>
</evidence>
<evidence type="ECO:0000313" key="4">
    <source>
        <dbReference type="Proteomes" id="UP001222932"/>
    </source>
</evidence>
<feature type="compositionally biased region" description="Acidic residues" evidence="2">
    <location>
        <begin position="54"/>
        <end position="78"/>
    </location>
</feature>
<feature type="compositionally biased region" description="Basic residues" evidence="2">
    <location>
        <begin position="83"/>
        <end position="93"/>
    </location>
</feature>
<dbReference type="GO" id="GO:0030687">
    <property type="term" value="C:preribosome, large subunit precursor"/>
    <property type="evidence" value="ECO:0007669"/>
    <property type="project" value="TreeGrafter"/>
</dbReference>
<dbReference type="PANTHER" id="PTHR13245:SF14">
    <property type="entry name" value="RRP15-LIKE PROTEIN"/>
    <property type="match status" value="1"/>
</dbReference>